<dbReference type="PROSITE" id="PS50053">
    <property type="entry name" value="UBIQUITIN_2"/>
    <property type="match status" value="1"/>
</dbReference>
<organism evidence="4 5">
    <name type="scientific">Rhamnusium bicolor</name>
    <dbReference type="NCBI Taxonomy" id="1586634"/>
    <lineage>
        <taxon>Eukaryota</taxon>
        <taxon>Metazoa</taxon>
        <taxon>Ecdysozoa</taxon>
        <taxon>Arthropoda</taxon>
        <taxon>Hexapoda</taxon>
        <taxon>Insecta</taxon>
        <taxon>Pterygota</taxon>
        <taxon>Neoptera</taxon>
        <taxon>Endopterygota</taxon>
        <taxon>Coleoptera</taxon>
        <taxon>Polyphaga</taxon>
        <taxon>Cucujiformia</taxon>
        <taxon>Chrysomeloidea</taxon>
        <taxon>Cerambycidae</taxon>
        <taxon>Lepturinae</taxon>
        <taxon>Rhagiini</taxon>
        <taxon>Rhamnusium</taxon>
    </lineage>
</organism>
<evidence type="ECO:0000259" key="3">
    <source>
        <dbReference type="PROSITE" id="PS50053"/>
    </source>
</evidence>
<evidence type="ECO:0000313" key="5">
    <source>
        <dbReference type="Proteomes" id="UP001162156"/>
    </source>
</evidence>
<proteinExistence type="predicted"/>
<dbReference type="PROSITE" id="PS00299">
    <property type="entry name" value="UBIQUITIN_1"/>
    <property type="match status" value="1"/>
</dbReference>
<dbReference type="GO" id="GO:0071816">
    <property type="term" value="P:tail-anchored membrane protein insertion into ER membrane"/>
    <property type="evidence" value="ECO:0007669"/>
    <property type="project" value="TreeGrafter"/>
</dbReference>
<reference evidence="4" key="1">
    <citation type="journal article" date="2023" name="Insect Mol. Biol.">
        <title>Genome sequencing provides insights into the evolution of gene families encoding plant cell wall-degrading enzymes in longhorned beetles.</title>
        <authorList>
            <person name="Shin N.R."/>
            <person name="Okamura Y."/>
            <person name="Kirsch R."/>
            <person name="Pauchet Y."/>
        </authorList>
    </citation>
    <scope>NUCLEOTIDE SEQUENCE</scope>
    <source>
        <strain evidence="4">RBIC_L_NR</strain>
    </source>
</reference>
<sequence length="128" mass="14517">MKITVKSLKGGSSIVEITEKTSILDVKKLVEKDIKIPASQQTLVLFGKTLQDDKCVEDYPKIKDGTKVYVAIKKPESLNAVLIKFLRKYYSDDQCKLIVDEFMRNFQSKVDSLSLDDLERIAKSEIGE</sequence>
<dbReference type="SUPFAM" id="SSF54236">
    <property type="entry name" value="Ubiquitin-like"/>
    <property type="match status" value="1"/>
</dbReference>
<dbReference type="InterPro" id="IPR019954">
    <property type="entry name" value="Ubiquitin_CS"/>
</dbReference>
<comment type="subcellular location">
    <subcellularLocation>
        <location evidence="1">Cytoplasm</location>
        <location evidence="1">Cytosol</location>
    </subcellularLocation>
</comment>
<evidence type="ECO:0000256" key="1">
    <source>
        <dbReference type="ARBA" id="ARBA00004514"/>
    </source>
</evidence>
<dbReference type="GO" id="GO:0051087">
    <property type="term" value="F:protein-folding chaperone binding"/>
    <property type="evidence" value="ECO:0007669"/>
    <property type="project" value="TreeGrafter"/>
</dbReference>
<keyword evidence="5" id="KW-1185">Reference proteome</keyword>
<dbReference type="SMART" id="SM00213">
    <property type="entry name" value="UBQ"/>
    <property type="match status" value="1"/>
</dbReference>
<dbReference type="Gene3D" id="3.10.20.90">
    <property type="entry name" value="Phosphatidylinositol 3-kinase Catalytic Subunit, Chain A, domain 1"/>
    <property type="match status" value="1"/>
</dbReference>
<gene>
    <name evidence="4" type="ORF">NQ314_017729</name>
</gene>
<dbReference type="Proteomes" id="UP001162156">
    <property type="component" value="Unassembled WGS sequence"/>
</dbReference>
<comment type="caution">
    <text evidence="4">The sequence shown here is derived from an EMBL/GenBank/DDBJ whole genome shotgun (WGS) entry which is preliminary data.</text>
</comment>
<dbReference type="PANTHER" id="PTHR46555:SF1">
    <property type="entry name" value="UBIQUITIN-LIKE PROTEIN 4A"/>
    <property type="match status" value="1"/>
</dbReference>
<accession>A0AAV8WTH0</accession>
<dbReference type="InterPro" id="IPR047154">
    <property type="entry name" value="UBL4A-like"/>
</dbReference>
<protein>
    <recommendedName>
        <fullName evidence="3">Ubiquitin-like domain-containing protein</fullName>
    </recommendedName>
</protein>
<evidence type="ECO:0000256" key="2">
    <source>
        <dbReference type="ARBA" id="ARBA00022490"/>
    </source>
</evidence>
<dbReference type="GO" id="GO:0071818">
    <property type="term" value="C:BAT3 complex"/>
    <property type="evidence" value="ECO:0007669"/>
    <property type="project" value="TreeGrafter"/>
</dbReference>
<dbReference type="EMBL" id="JANEYF010004963">
    <property type="protein sequence ID" value="KAJ8929565.1"/>
    <property type="molecule type" value="Genomic_DNA"/>
</dbReference>
<dbReference type="PANTHER" id="PTHR46555">
    <property type="entry name" value="UBIQUITIN-LIKE PROTEIN 4A"/>
    <property type="match status" value="1"/>
</dbReference>
<dbReference type="AlphaFoldDB" id="A0AAV8WTH0"/>
<dbReference type="InterPro" id="IPR000626">
    <property type="entry name" value="Ubiquitin-like_dom"/>
</dbReference>
<keyword evidence="2" id="KW-0963">Cytoplasm</keyword>
<dbReference type="GO" id="GO:0006620">
    <property type="term" value="P:post-translational protein targeting to endoplasmic reticulum membrane"/>
    <property type="evidence" value="ECO:0007669"/>
    <property type="project" value="InterPro"/>
</dbReference>
<feature type="domain" description="Ubiquitin-like" evidence="3">
    <location>
        <begin position="1"/>
        <end position="77"/>
    </location>
</feature>
<name>A0AAV8WTH0_9CUCU</name>
<dbReference type="Pfam" id="PF00240">
    <property type="entry name" value="ubiquitin"/>
    <property type="match status" value="1"/>
</dbReference>
<dbReference type="InterPro" id="IPR029071">
    <property type="entry name" value="Ubiquitin-like_domsf"/>
</dbReference>
<evidence type="ECO:0000313" key="4">
    <source>
        <dbReference type="EMBL" id="KAJ8929565.1"/>
    </source>
</evidence>